<dbReference type="CDD" id="cd13530">
    <property type="entry name" value="PBP2_peptides_like"/>
    <property type="match status" value="1"/>
</dbReference>
<dbReference type="SUPFAM" id="SSF53850">
    <property type="entry name" value="Periplasmic binding protein-like II"/>
    <property type="match status" value="1"/>
</dbReference>
<dbReference type="InterPro" id="IPR001638">
    <property type="entry name" value="Solute-binding_3/MltF_N"/>
</dbReference>
<protein>
    <submittedName>
        <fullName evidence="3">Amino acid ABC transporter substrate-binding protein</fullName>
    </submittedName>
</protein>
<evidence type="ECO:0000313" key="4">
    <source>
        <dbReference type="Proteomes" id="UP000305539"/>
    </source>
</evidence>
<proteinExistence type="predicted"/>
<reference evidence="3 4" key="1">
    <citation type="submission" date="2019-04" db="EMBL/GenBank/DDBJ databases">
        <title>Trinickia sp. 7GSK02, isolated from subtropical forest soil.</title>
        <authorList>
            <person name="Gao Z.-H."/>
            <person name="Qiu L.-H."/>
        </authorList>
    </citation>
    <scope>NUCLEOTIDE SEQUENCE [LARGE SCALE GENOMIC DNA]</scope>
    <source>
        <strain evidence="3 4">7GSK02</strain>
    </source>
</reference>
<keyword evidence="1" id="KW-0732">Signal</keyword>
<dbReference type="PANTHER" id="PTHR35936">
    <property type="entry name" value="MEMBRANE-BOUND LYTIC MUREIN TRANSGLYCOSYLASE F"/>
    <property type="match status" value="1"/>
</dbReference>
<feature type="domain" description="Solute-binding protein family 3/N-terminal" evidence="2">
    <location>
        <begin position="57"/>
        <end position="284"/>
    </location>
</feature>
<dbReference type="PANTHER" id="PTHR35936:SF17">
    <property type="entry name" value="ARGININE-BINDING EXTRACELLULAR PROTEIN ARTP"/>
    <property type="match status" value="1"/>
</dbReference>
<dbReference type="Gene3D" id="3.40.190.10">
    <property type="entry name" value="Periplasmic binding protein-like II"/>
    <property type="match status" value="2"/>
</dbReference>
<accession>A0A4U1I547</accession>
<sequence length="284" mass="30826">MMHALFLYQSKGDSAMNHAKLSGIFSGFSKRAKATLLSTVVFGIVSIGTPQISSATVIRVGSTPSSAPTGFLDINTGNYVGLMPDVAQEIAKRSHFDLQWQTIPNGALTQSLISGKLDLIAAGLSPTPLREKVMDFSQPVATDPEGLIIKDSNTRVYRSPSDFAGQKIGAMSGTDYVDMLKAKNNYNAEEVKLYDTTADIVRDVELGRIDVGIDDYPKLKYEEAKGGFKGMHVVNGYSPMAKDDIISFAVQKGNATLLKQINTALDSMKADGTLDALLKKWHWR</sequence>
<comment type="caution">
    <text evidence="3">The sequence shown here is derived from an EMBL/GenBank/DDBJ whole genome shotgun (WGS) entry which is preliminary data.</text>
</comment>
<organism evidence="3 4">
    <name type="scientific">Trinickia terrae</name>
    <dbReference type="NCBI Taxonomy" id="2571161"/>
    <lineage>
        <taxon>Bacteria</taxon>
        <taxon>Pseudomonadati</taxon>
        <taxon>Pseudomonadota</taxon>
        <taxon>Betaproteobacteria</taxon>
        <taxon>Burkholderiales</taxon>
        <taxon>Burkholderiaceae</taxon>
        <taxon>Trinickia</taxon>
    </lineage>
</organism>
<evidence type="ECO:0000313" key="3">
    <source>
        <dbReference type="EMBL" id="TKC88438.1"/>
    </source>
</evidence>
<gene>
    <name evidence="3" type="ORF">FAZ69_14980</name>
</gene>
<dbReference type="EMBL" id="SWJE01000007">
    <property type="protein sequence ID" value="TKC88438.1"/>
    <property type="molecule type" value="Genomic_DNA"/>
</dbReference>
<dbReference type="SMART" id="SM00062">
    <property type="entry name" value="PBPb"/>
    <property type="match status" value="1"/>
</dbReference>
<keyword evidence="4" id="KW-1185">Reference proteome</keyword>
<evidence type="ECO:0000259" key="2">
    <source>
        <dbReference type="SMART" id="SM00062"/>
    </source>
</evidence>
<dbReference type="Proteomes" id="UP000305539">
    <property type="component" value="Unassembled WGS sequence"/>
</dbReference>
<evidence type="ECO:0000256" key="1">
    <source>
        <dbReference type="ARBA" id="ARBA00022729"/>
    </source>
</evidence>
<dbReference type="Pfam" id="PF00497">
    <property type="entry name" value="SBP_bac_3"/>
    <property type="match status" value="1"/>
</dbReference>
<dbReference type="AlphaFoldDB" id="A0A4U1I547"/>
<dbReference type="OrthoDB" id="9768183at2"/>
<name>A0A4U1I547_9BURK</name>